<dbReference type="Gene3D" id="3.40.50.300">
    <property type="entry name" value="P-loop containing nucleotide triphosphate hydrolases"/>
    <property type="match status" value="1"/>
</dbReference>
<dbReference type="GO" id="GO:0005525">
    <property type="term" value="F:GTP binding"/>
    <property type="evidence" value="ECO:0007669"/>
    <property type="project" value="InterPro"/>
</dbReference>
<dbReference type="GO" id="GO:0003924">
    <property type="term" value="F:GTPase activity"/>
    <property type="evidence" value="ECO:0007669"/>
    <property type="project" value="InterPro"/>
</dbReference>
<dbReference type="PRINTS" id="PR00195">
    <property type="entry name" value="DYNAMIN"/>
</dbReference>
<dbReference type="FunFam" id="3.40.50.300:FF:001425">
    <property type="entry name" value="Dynamin GTPase, putative"/>
    <property type="match status" value="1"/>
</dbReference>
<keyword evidence="2" id="KW-0342">GTP-binding</keyword>
<evidence type="ECO:0000313" key="7">
    <source>
        <dbReference type="Proteomes" id="UP000258309"/>
    </source>
</evidence>
<dbReference type="GO" id="GO:0016020">
    <property type="term" value="C:membrane"/>
    <property type="evidence" value="ECO:0007669"/>
    <property type="project" value="TreeGrafter"/>
</dbReference>
<gene>
    <name evidence="6" type="ORF">B7463_g6944</name>
</gene>
<evidence type="ECO:0000256" key="2">
    <source>
        <dbReference type="ARBA" id="ARBA00023134"/>
    </source>
</evidence>
<dbReference type="PANTHER" id="PTHR11566">
    <property type="entry name" value="DYNAMIN"/>
    <property type="match status" value="1"/>
</dbReference>
<dbReference type="CDD" id="cd08771">
    <property type="entry name" value="DLP_1"/>
    <property type="match status" value="1"/>
</dbReference>
<comment type="caution">
    <text evidence="6">The sequence shown here is derived from an EMBL/GenBank/DDBJ whole genome shotgun (WGS) entry which is preliminary data.</text>
</comment>
<dbReference type="GO" id="GO:0000266">
    <property type="term" value="P:mitochondrial fission"/>
    <property type="evidence" value="ECO:0007669"/>
    <property type="project" value="TreeGrafter"/>
</dbReference>
<evidence type="ECO:0000313" key="6">
    <source>
        <dbReference type="EMBL" id="RFU29423.1"/>
    </source>
</evidence>
<evidence type="ECO:0000256" key="1">
    <source>
        <dbReference type="ARBA" id="ARBA00022741"/>
    </source>
</evidence>
<dbReference type="Proteomes" id="UP000258309">
    <property type="component" value="Unassembled WGS sequence"/>
</dbReference>
<feature type="domain" description="Dynamin-type G" evidence="5">
    <location>
        <begin position="56"/>
        <end position="346"/>
    </location>
</feature>
<dbReference type="InterPro" id="IPR045063">
    <property type="entry name" value="Dynamin_N"/>
</dbReference>
<feature type="region of interest" description="Disordered" evidence="3">
    <location>
        <begin position="604"/>
        <end position="627"/>
    </location>
</feature>
<dbReference type="InterPro" id="IPR022812">
    <property type="entry name" value="Dynamin"/>
</dbReference>
<dbReference type="OMA" id="TDHYISQ"/>
<protein>
    <recommendedName>
        <fullName evidence="8">GED domain-containing protein</fullName>
    </recommendedName>
</protein>
<dbReference type="PROSITE" id="PS51718">
    <property type="entry name" value="G_DYNAMIN_2"/>
    <property type="match status" value="1"/>
</dbReference>
<evidence type="ECO:0008006" key="8">
    <source>
        <dbReference type="Google" id="ProtNLM"/>
    </source>
</evidence>
<keyword evidence="1" id="KW-0547">Nucleotide-binding</keyword>
<feature type="non-terminal residue" evidence="6">
    <location>
        <position position="744"/>
    </location>
</feature>
<evidence type="ECO:0000259" key="5">
    <source>
        <dbReference type="PROSITE" id="PS51718"/>
    </source>
</evidence>
<dbReference type="Pfam" id="PF00350">
    <property type="entry name" value="Dynamin_N"/>
    <property type="match status" value="1"/>
</dbReference>
<dbReference type="GO" id="GO:0005739">
    <property type="term" value="C:mitochondrion"/>
    <property type="evidence" value="ECO:0007669"/>
    <property type="project" value="TreeGrafter"/>
</dbReference>
<evidence type="ECO:0000259" key="4">
    <source>
        <dbReference type="PROSITE" id="PS51388"/>
    </source>
</evidence>
<feature type="compositionally biased region" description="Polar residues" evidence="3">
    <location>
        <begin position="613"/>
        <end position="627"/>
    </location>
</feature>
<proteinExistence type="predicted"/>
<name>A0A3E2H8I1_SCYLI</name>
<dbReference type="InterPro" id="IPR027417">
    <property type="entry name" value="P-loop_NTPase"/>
</dbReference>
<feature type="non-terminal residue" evidence="6">
    <location>
        <position position="1"/>
    </location>
</feature>
<dbReference type="GO" id="GO:0048312">
    <property type="term" value="P:intracellular distribution of mitochondria"/>
    <property type="evidence" value="ECO:0007669"/>
    <property type="project" value="TreeGrafter"/>
</dbReference>
<dbReference type="InterPro" id="IPR020850">
    <property type="entry name" value="GED_dom"/>
</dbReference>
<dbReference type="PROSITE" id="PS51388">
    <property type="entry name" value="GED"/>
    <property type="match status" value="1"/>
</dbReference>
<dbReference type="AlphaFoldDB" id="A0A3E2H8I1"/>
<dbReference type="Pfam" id="PF01031">
    <property type="entry name" value="Dynamin_M"/>
    <property type="match status" value="1"/>
</dbReference>
<dbReference type="InterPro" id="IPR001401">
    <property type="entry name" value="Dynamin_GTPase"/>
</dbReference>
<dbReference type="GO" id="GO:0006897">
    <property type="term" value="P:endocytosis"/>
    <property type="evidence" value="ECO:0007669"/>
    <property type="project" value="TreeGrafter"/>
</dbReference>
<dbReference type="SUPFAM" id="SSF52540">
    <property type="entry name" value="P-loop containing nucleoside triphosphate hydrolases"/>
    <property type="match status" value="1"/>
</dbReference>
<accession>A0A3E2H8I1</accession>
<dbReference type="InterPro" id="IPR030381">
    <property type="entry name" value="G_DYNAMIN_dom"/>
</dbReference>
<reference evidence="6 7" key="1">
    <citation type="submission" date="2018-05" db="EMBL/GenBank/DDBJ databases">
        <title>Draft genome sequence of Scytalidium lignicola DSM 105466, a ubiquitous saprotrophic fungus.</title>
        <authorList>
            <person name="Buettner E."/>
            <person name="Gebauer A.M."/>
            <person name="Hofrichter M."/>
            <person name="Liers C."/>
            <person name="Kellner H."/>
        </authorList>
    </citation>
    <scope>NUCLEOTIDE SEQUENCE [LARGE SCALE GENOMIC DNA]</scope>
    <source>
        <strain evidence="6 7">DSM 105466</strain>
    </source>
</reference>
<evidence type="ECO:0000256" key="3">
    <source>
        <dbReference type="SAM" id="MobiDB-lite"/>
    </source>
</evidence>
<dbReference type="Gene3D" id="1.20.120.1240">
    <property type="entry name" value="Dynamin, middle domain"/>
    <property type="match status" value="1"/>
</dbReference>
<keyword evidence="7" id="KW-1185">Reference proteome</keyword>
<organism evidence="6 7">
    <name type="scientific">Scytalidium lignicola</name>
    <name type="common">Hyphomycete</name>
    <dbReference type="NCBI Taxonomy" id="5539"/>
    <lineage>
        <taxon>Eukaryota</taxon>
        <taxon>Fungi</taxon>
        <taxon>Dikarya</taxon>
        <taxon>Ascomycota</taxon>
        <taxon>Pezizomycotina</taxon>
        <taxon>Leotiomycetes</taxon>
        <taxon>Leotiomycetes incertae sedis</taxon>
        <taxon>Scytalidium</taxon>
    </lineage>
</organism>
<dbReference type="OrthoDB" id="415706at2759"/>
<dbReference type="SMART" id="SM00053">
    <property type="entry name" value="DYNc"/>
    <property type="match status" value="1"/>
</dbReference>
<feature type="domain" description="GED" evidence="4">
    <location>
        <begin position="654"/>
        <end position="744"/>
    </location>
</feature>
<sequence>MAVQSTLVNGTGLEIRNKTTKKDVDITSSLEELQTDEQRRILDTVAQVRKCGLESILSLPQLVVCGDQSAGKSSVLEALTEIPFPRHDNLCTRFATEIILRRGPYNSLTIKIIPDNQRPPDEQMKIKSFEQSITDFDELPRIMELATDVMGMGEDPESDTQLGAFARDVLSIEIEGPTRPQLTLVDIPGLIANATKGVTDADVKMVAEITDHYISQPRTICLAVISATNDHANQPILTKVRKHDPNGDRTLGIITKPDRLPAGSGSEKAFISLAQNEDVFFKLGWHVLKNRSFEEGNSSLMERNMAEKTFFRTSNFKTLQPDSVGIDALRARLSMLLFDHVKRELPKLRQDLENALAETKHELSIMGSRRSTAAECKAYLSQLSLDIYEISKAAAEGNYEGEYFQASTAHEGFKDAPPISISRIRAVVQKLNTEFSKDFREVAHKYHIIEDSMKPFDSKSDGFSNDSTALGPQIQITKDDALKWVARVMERSRGRELIGNYNPLIVGELFWEQSSRWQELASKHIEVVSSKCCQFWEALLCEKCPKDVKSRLWDSKISDALKARSDNANEELTKIMEDAMTYPTNYNHYYTDIISRSRKERQEDEVAGALDQASETTPTSGMDPSSPVTITVKKEQVMKLWRDHHEQNMENFSCEEALDCVLAIYKVLMKIFIANIPTQVVERHLLRGFQKIFSPVIVNAMSDKEVEAIASEPLLAKRQREFLEDRVRKLEDGHKIFRGVMGSG</sequence>
<dbReference type="STRING" id="5539.A0A3E2H8I1"/>
<dbReference type="EMBL" id="NCSJ02000129">
    <property type="protein sequence ID" value="RFU29423.1"/>
    <property type="molecule type" value="Genomic_DNA"/>
</dbReference>
<dbReference type="GO" id="GO:0008017">
    <property type="term" value="F:microtubule binding"/>
    <property type="evidence" value="ECO:0007669"/>
    <property type="project" value="TreeGrafter"/>
</dbReference>
<dbReference type="GO" id="GO:0016559">
    <property type="term" value="P:peroxisome fission"/>
    <property type="evidence" value="ECO:0007669"/>
    <property type="project" value="TreeGrafter"/>
</dbReference>
<dbReference type="GO" id="GO:0005874">
    <property type="term" value="C:microtubule"/>
    <property type="evidence" value="ECO:0007669"/>
    <property type="project" value="TreeGrafter"/>
</dbReference>
<dbReference type="PANTHER" id="PTHR11566:SF66">
    <property type="entry name" value="INTERFERON-INDUCED GTP-BINDING PROTEIN MX"/>
    <property type="match status" value="1"/>
</dbReference>
<dbReference type="InterPro" id="IPR000375">
    <property type="entry name" value="Dynamin_stalk"/>
</dbReference>